<organism evidence="1">
    <name type="scientific">Vecturithrix granuli</name>
    <dbReference type="NCBI Taxonomy" id="1499967"/>
    <lineage>
        <taxon>Bacteria</taxon>
        <taxon>Candidatus Moduliflexota</taxon>
        <taxon>Candidatus Vecturitrichia</taxon>
        <taxon>Candidatus Vecturitrichales</taxon>
        <taxon>Candidatus Vecturitrichaceae</taxon>
        <taxon>Candidatus Vecturithrix</taxon>
    </lineage>
</organism>
<reference evidence="1" key="1">
    <citation type="journal article" date="2015" name="PeerJ">
        <title>First genomic representation of candidate bacterial phylum KSB3 points to enhanced environmental sensing as a trigger of wastewater bulking.</title>
        <authorList>
            <person name="Sekiguchi Y."/>
            <person name="Ohashi A."/>
            <person name="Parks D.H."/>
            <person name="Yamauchi T."/>
            <person name="Tyson G.W."/>
            <person name="Hugenholtz P."/>
        </authorList>
    </citation>
    <scope>NUCLEOTIDE SEQUENCE [LARGE SCALE GENOMIC DNA]</scope>
</reference>
<protein>
    <submittedName>
        <fullName evidence="1">Uncharacterized protein</fullName>
    </submittedName>
</protein>
<keyword evidence="2" id="KW-1185">Reference proteome</keyword>
<dbReference type="EMBL" id="DF820464">
    <property type="protein sequence ID" value="GAK56376.1"/>
    <property type="molecule type" value="Genomic_DNA"/>
</dbReference>
<accession>A0A081BVM1</accession>
<dbReference type="AlphaFoldDB" id="A0A081BVM1"/>
<dbReference type="HOGENOM" id="CLU_2858596_0_0_0"/>
<dbReference type="Proteomes" id="UP000030661">
    <property type="component" value="Unassembled WGS sequence"/>
</dbReference>
<evidence type="ECO:0000313" key="2">
    <source>
        <dbReference type="Proteomes" id="UP000030661"/>
    </source>
</evidence>
<sequence>MSLGSPNAMKIRCSAKLQFRGCQRCAKLEFRNDARNWSFALHFQRRVRYEKGARAARGQSEYVW</sequence>
<name>A0A081BVM1_VECG1</name>
<gene>
    <name evidence="1" type="ORF">U27_03338</name>
</gene>
<proteinExistence type="predicted"/>
<evidence type="ECO:0000313" key="1">
    <source>
        <dbReference type="EMBL" id="GAK56376.1"/>
    </source>
</evidence>